<dbReference type="InterPro" id="IPR013780">
    <property type="entry name" value="Glyco_hydro_b"/>
</dbReference>
<feature type="chain" id="PRO_5046303023" description="alpha-L-fucosidase" evidence="7">
    <location>
        <begin position="27"/>
        <end position="644"/>
    </location>
</feature>
<keyword evidence="10" id="KW-1185">Reference proteome</keyword>
<dbReference type="PRINTS" id="PR00741">
    <property type="entry name" value="GLHYDRLASE29"/>
</dbReference>
<gene>
    <name evidence="9" type="ORF">GCM10023333_04640</name>
</gene>
<keyword evidence="5" id="KW-0378">Hydrolase</keyword>
<dbReference type="PANTHER" id="PTHR10030:SF37">
    <property type="entry name" value="ALPHA-L-FUCOSIDASE-RELATED"/>
    <property type="match status" value="1"/>
</dbReference>
<sequence length="644" mass="72558">MKKLPLVPALLPALIAANLAVAPAIAADSPRQFEPSHESLNAQYQDPQWLMDAKFGIYTHWGVVTHAIQDAERPMGWYGRHMYEDGHYIQKHHKKHWGDPAEVGYKDLIEGFTADNFDAKQWAELFAAAGAKFAGPVAVHHDNFLLWDSEISPYNSVEMGPKRDIAGELAEAIKGEEMYFFSSFHHGFAPRFFEFAHNYDGADAPDLYGEFVEPVRRGTPEFRWISRANQEIFLAKVDEYTAKYQPDMIYFDFGLGWHDWDIQHQMYANYYNEALGYGQSQPTVAQKKHEGHQLPYSMLDLERGRLSFMSEFPWLTDTSTGAWFNHKNPHLEKSSDLVNYLVDVVSKNGIMVLNVGPDHTGAIPAEQVTILEDIGAWLEINGEGIYDTRPWLTYGEGLSANDRGHYAAKDSKAHAPTVYRPEDIRYTQSKDGKTIYAFAMGWEPGQDIELKATAVDKKRWRAKAELLGLSEGNGEVSTRINDAGNLVLETAELNVDAIGPVYGFKLTGFDLSWHEHGHHYLPTTQTLTLEARDGETHLLSSNVRIRHTERHYNLVLDMPAHEGGVVQLHMLKGDKSFDRGFRVTLPAQSQPGPQEFGHMLLNDKGRYTLTVQSLIDGVDLADGTQASLVIDRADSTQKMGQHVD</sequence>
<accession>A0ABP9EBM6</accession>
<proteinExistence type="inferred from homology"/>
<dbReference type="InterPro" id="IPR057739">
    <property type="entry name" value="Glyco_hydro_29_N"/>
</dbReference>
<organism evidence="9 10">
    <name type="scientific">Ferrimonas pelagia</name>
    <dbReference type="NCBI Taxonomy" id="1177826"/>
    <lineage>
        <taxon>Bacteria</taxon>
        <taxon>Pseudomonadati</taxon>
        <taxon>Pseudomonadota</taxon>
        <taxon>Gammaproteobacteria</taxon>
        <taxon>Alteromonadales</taxon>
        <taxon>Ferrimonadaceae</taxon>
        <taxon>Ferrimonas</taxon>
    </lineage>
</organism>
<protein>
    <recommendedName>
        <fullName evidence="3">alpha-L-fucosidase</fullName>
        <ecNumber evidence="3">3.2.1.51</ecNumber>
    </recommendedName>
</protein>
<feature type="signal peptide" evidence="7">
    <location>
        <begin position="1"/>
        <end position="26"/>
    </location>
</feature>
<comment type="caution">
    <text evidence="9">The sequence shown here is derived from an EMBL/GenBank/DDBJ whole genome shotgun (WGS) entry which is preliminary data.</text>
</comment>
<dbReference type="Pfam" id="PF01120">
    <property type="entry name" value="Alpha_L_fucos"/>
    <property type="match status" value="1"/>
</dbReference>
<evidence type="ECO:0000313" key="9">
    <source>
        <dbReference type="EMBL" id="GAA4874672.1"/>
    </source>
</evidence>
<evidence type="ECO:0000256" key="5">
    <source>
        <dbReference type="ARBA" id="ARBA00022801"/>
    </source>
</evidence>
<dbReference type="InterPro" id="IPR000933">
    <property type="entry name" value="Glyco_hydro_29"/>
</dbReference>
<evidence type="ECO:0000256" key="2">
    <source>
        <dbReference type="ARBA" id="ARBA00007951"/>
    </source>
</evidence>
<dbReference type="RefSeq" id="WP_345332999.1">
    <property type="nucleotide sequence ID" value="NZ_BAABJZ010000006.1"/>
</dbReference>
<reference evidence="10" key="1">
    <citation type="journal article" date="2019" name="Int. J. Syst. Evol. Microbiol.">
        <title>The Global Catalogue of Microorganisms (GCM) 10K type strain sequencing project: providing services to taxonomists for standard genome sequencing and annotation.</title>
        <authorList>
            <consortium name="The Broad Institute Genomics Platform"/>
            <consortium name="The Broad Institute Genome Sequencing Center for Infectious Disease"/>
            <person name="Wu L."/>
            <person name="Ma J."/>
        </authorList>
    </citation>
    <scope>NUCLEOTIDE SEQUENCE [LARGE SCALE GENOMIC DNA]</scope>
    <source>
        <strain evidence="10">JCM 18401</strain>
    </source>
</reference>
<feature type="domain" description="Glycoside hydrolase family 29 N-terminal" evidence="8">
    <location>
        <begin position="26"/>
        <end position="383"/>
    </location>
</feature>
<dbReference type="SMART" id="SM00812">
    <property type="entry name" value="Alpha_L_fucos"/>
    <property type="match status" value="1"/>
</dbReference>
<comment type="function">
    <text evidence="1">Alpha-L-fucosidase is responsible for hydrolyzing the alpha-1,6-linked fucose joined to the reducing-end N-acetylglucosamine of the carbohydrate moieties of glycoproteins.</text>
</comment>
<dbReference type="Gene3D" id="3.20.20.80">
    <property type="entry name" value="Glycosidases"/>
    <property type="match status" value="1"/>
</dbReference>
<dbReference type="SUPFAM" id="SSF51445">
    <property type="entry name" value="(Trans)glycosidases"/>
    <property type="match status" value="1"/>
</dbReference>
<dbReference type="PANTHER" id="PTHR10030">
    <property type="entry name" value="ALPHA-L-FUCOSIDASE"/>
    <property type="match status" value="1"/>
</dbReference>
<dbReference type="InterPro" id="IPR016286">
    <property type="entry name" value="FUC_metazoa-typ"/>
</dbReference>
<dbReference type="EC" id="3.2.1.51" evidence="3"/>
<dbReference type="Proteomes" id="UP001499988">
    <property type="component" value="Unassembled WGS sequence"/>
</dbReference>
<dbReference type="EMBL" id="BAABJZ010000006">
    <property type="protein sequence ID" value="GAA4874672.1"/>
    <property type="molecule type" value="Genomic_DNA"/>
</dbReference>
<evidence type="ECO:0000256" key="1">
    <source>
        <dbReference type="ARBA" id="ARBA00004071"/>
    </source>
</evidence>
<evidence type="ECO:0000313" key="10">
    <source>
        <dbReference type="Proteomes" id="UP001499988"/>
    </source>
</evidence>
<dbReference type="Gene3D" id="2.60.40.1180">
    <property type="entry name" value="Golgi alpha-mannosidase II"/>
    <property type="match status" value="1"/>
</dbReference>
<name>A0ABP9EBM6_9GAMM</name>
<keyword evidence="6" id="KW-0326">Glycosidase</keyword>
<evidence type="ECO:0000256" key="7">
    <source>
        <dbReference type="SAM" id="SignalP"/>
    </source>
</evidence>
<evidence type="ECO:0000256" key="6">
    <source>
        <dbReference type="ARBA" id="ARBA00023295"/>
    </source>
</evidence>
<evidence type="ECO:0000256" key="4">
    <source>
        <dbReference type="ARBA" id="ARBA00022729"/>
    </source>
</evidence>
<comment type="similarity">
    <text evidence="2">Belongs to the glycosyl hydrolase 29 family.</text>
</comment>
<evidence type="ECO:0000256" key="3">
    <source>
        <dbReference type="ARBA" id="ARBA00012662"/>
    </source>
</evidence>
<keyword evidence="4 7" id="KW-0732">Signal</keyword>
<dbReference type="InterPro" id="IPR017853">
    <property type="entry name" value="GH"/>
</dbReference>
<evidence type="ECO:0000259" key="8">
    <source>
        <dbReference type="Pfam" id="PF01120"/>
    </source>
</evidence>